<dbReference type="Proteomes" id="UP000050794">
    <property type="component" value="Unassembled WGS sequence"/>
</dbReference>
<feature type="compositionally biased region" description="Basic and acidic residues" evidence="1">
    <location>
        <begin position="139"/>
        <end position="156"/>
    </location>
</feature>
<feature type="region of interest" description="Disordered" evidence="1">
    <location>
        <begin position="80"/>
        <end position="108"/>
    </location>
</feature>
<accession>A0A183TYB3</accession>
<name>A0A183TYB3_TOXCA</name>
<sequence>MSVFVRNTLDVSILLFVEFKHLIGPIVTTDRMSDSEEHQADDLTYTEGEQKLTDVVLEDDLDSNPHNELDGTDYLNEERDEHSRAAEFDSYASHTHASDERGEHESDAEYKFGHQSLSEPESLTPEEMEKTDLKRGFDDEASEEPRLDEHASKGSESESALPGVEREPSSPTTKRIAKVFETPAESNGNEENIRYVKSSKERNGNTSNIAPLARSKIEDNEMPTKGKVSSLKSLFESNAVHNSDTNKHSSYKHGLIFTHSSCCQIQHFLTTRFFDNVVIV</sequence>
<protein>
    <submittedName>
        <fullName evidence="4">Protein CASC3</fullName>
    </submittedName>
</protein>
<feature type="region of interest" description="Disordered" evidence="1">
    <location>
        <begin position="139"/>
        <end position="174"/>
    </location>
</feature>
<reference evidence="4" key="1">
    <citation type="submission" date="2016-06" db="UniProtKB">
        <authorList>
            <consortium name="WormBaseParasite"/>
        </authorList>
    </citation>
    <scope>IDENTIFICATION</scope>
</reference>
<dbReference type="WBParaSite" id="TCNE_0000123201-mRNA-1">
    <property type="protein sequence ID" value="TCNE_0000123201-mRNA-1"/>
    <property type="gene ID" value="TCNE_0000123201"/>
</dbReference>
<evidence type="ECO:0000313" key="3">
    <source>
        <dbReference type="Proteomes" id="UP000050794"/>
    </source>
</evidence>
<evidence type="ECO:0000256" key="1">
    <source>
        <dbReference type="SAM" id="MobiDB-lite"/>
    </source>
</evidence>
<dbReference type="EMBL" id="UYWY01000845">
    <property type="protein sequence ID" value="VDM25738.1"/>
    <property type="molecule type" value="Genomic_DNA"/>
</dbReference>
<feature type="compositionally biased region" description="Basic and acidic residues" evidence="1">
    <location>
        <begin position="96"/>
        <end position="108"/>
    </location>
</feature>
<reference evidence="2 3" key="2">
    <citation type="submission" date="2018-11" db="EMBL/GenBank/DDBJ databases">
        <authorList>
            <consortium name="Pathogen Informatics"/>
        </authorList>
    </citation>
    <scope>NUCLEOTIDE SEQUENCE [LARGE SCALE GENOMIC DNA]</scope>
</reference>
<keyword evidence="3" id="KW-1185">Reference proteome</keyword>
<gene>
    <name evidence="2" type="ORF">TCNE_LOCUS1233</name>
</gene>
<dbReference type="AlphaFoldDB" id="A0A183TYB3"/>
<organism evidence="3 4">
    <name type="scientific">Toxocara canis</name>
    <name type="common">Canine roundworm</name>
    <dbReference type="NCBI Taxonomy" id="6265"/>
    <lineage>
        <taxon>Eukaryota</taxon>
        <taxon>Metazoa</taxon>
        <taxon>Ecdysozoa</taxon>
        <taxon>Nematoda</taxon>
        <taxon>Chromadorea</taxon>
        <taxon>Rhabditida</taxon>
        <taxon>Spirurina</taxon>
        <taxon>Ascaridomorpha</taxon>
        <taxon>Ascaridoidea</taxon>
        <taxon>Toxocaridae</taxon>
        <taxon>Toxocara</taxon>
    </lineage>
</organism>
<proteinExistence type="predicted"/>
<evidence type="ECO:0000313" key="2">
    <source>
        <dbReference type="EMBL" id="VDM25738.1"/>
    </source>
</evidence>
<evidence type="ECO:0000313" key="4">
    <source>
        <dbReference type="WBParaSite" id="TCNE_0000123201-mRNA-1"/>
    </source>
</evidence>